<protein>
    <submittedName>
        <fullName evidence="21">Uncharacterized protein</fullName>
    </submittedName>
</protein>
<evidence type="ECO:0000256" key="18">
    <source>
        <dbReference type="SAM" id="SignalP"/>
    </source>
</evidence>
<dbReference type="InterPro" id="IPR000719">
    <property type="entry name" value="Prot_kinase_dom"/>
</dbReference>
<keyword evidence="4" id="KW-0808">Transferase</keyword>
<dbReference type="GO" id="GO:0004674">
    <property type="term" value="F:protein serine/threonine kinase activity"/>
    <property type="evidence" value="ECO:0007669"/>
    <property type="project" value="UniProtKB-KW"/>
</dbReference>
<evidence type="ECO:0000256" key="7">
    <source>
        <dbReference type="ARBA" id="ARBA00022741"/>
    </source>
</evidence>
<evidence type="ECO:0000256" key="3">
    <source>
        <dbReference type="ARBA" id="ARBA00022553"/>
    </source>
</evidence>
<dbReference type="Gene3D" id="3.30.200.20">
    <property type="entry name" value="Phosphorylase Kinase, domain 1"/>
    <property type="match status" value="1"/>
</dbReference>
<evidence type="ECO:0000256" key="17">
    <source>
        <dbReference type="PROSITE-ProRule" id="PRU10141"/>
    </source>
</evidence>
<keyword evidence="11" id="KW-0472">Membrane</keyword>
<dbReference type="InterPro" id="IPR025287">
    <property type="entry name" value="WAK_GUB"/>
</dbReference>
<dbReference type="AlphaFoldDB" id="A0AAV5IM13"/>
<evidence type="ECO:0000256" key="9">
    <source>
        <dbReference type="ARBA" id="ARBA00022840"/>
    </source>
</evidence>
<reference evidence="21 22" key="1">
    <citation type="journal article" date="2021" name="Commun. Biol.">
        <title>The genome of Shorea leprosula (Dipterocarpaceae) highlights the ecological relevance of drought in aseasonal tropical rainforests.</title>
        <authorList>
            <person name="Ng K.K.S."/>
            <person name="Kobayashi M.J."/>
            <person name="Fawcett J.A."/>
            <person name="Hatakeyama M."/>
            <person name="Paape T."/>
            <person name="Ng C.H."/>
            <person name="Ang C.C."/>
            <person name="Tnah L.H."/>
            <person name="Lee C.T."/>
            <person name="Nishiyama T."/>
            <person name="Sese J."/>
            <person name="O'Brien M.J."/>
            <person name="Copetti D."/>
            <person name="Mohd Noor M.I."/>
            <person name="Ong R.C."/>
            <person name="Putra M."/>
            <person name="Sireger I.Z."/>
            <person name="Indrioko S."/>
            <person name="Kosugi Y."/>
            <person name="Izuno A."/>
            <person name="Isagi Y."/>
            <person name="Lee S.L."/>
            <person name="Shimizu K.K."/>
        </authorList>
    </citation>
    <scope>NUCLEOTIDE SEQUENCE [LARGE SCALE GENOMIC DNA]</scope>
    <source>
        <strain evidence="21">214</strain>
    </source>
</reference>
<dbReference type="InterPro" id="IPR045274">
    <property type="entry name" value="WAK-like"/>
</dbReference>
<evidence type="ECO:0000256" key="11">
    <source>
        <dbReference type="ARBA" id="ARBA00023136"/>
    </source>
</evidence>
<dbReference type="GO" id="GO:0005524">
    <property type="term" value="F:ATP binding"/>
    <property type="evidence" value="ECO:0007669"/>
    <property type="project" value="UniProtKB-UniRule"/>
</dbReference>
<evidence type="ECO:0000256" key="13">
    <source>
        <dbReference type="ARBA" id="ARBA00023180"/>
    </source>
</evidence>
<feature type="domain" description="EGF-like" evidence="20">
    <location>
        <begin position="248"/>
        <end position="293"/>
    </location>
</feature>
<dbReference type="Pfam" id="PF00069">
    <property type="entry name" value="Pkinase"/>
    <property type="match status" value="1"/>
</dbReference>
<feature type="domain" description="Protein kinase" evidence="19">
    <location>
        <begin position="377"/>
        <end position="659"/>
    </location>
</feature>
<keyword evidence="3" id="KW-0597">Phosphoprotein</keyword>
<dbReference type="SUPFAM" id="SSF56112">
    <property type="entry name" value="Protein kinase-like (PK-like)"/>
    <property type="match status" value="1"/>
</dbReference>
<accession>A0AAV5IM13</accession>
<comment type="catalytic activity">
    <reaction evidence="14">
        <text>L-seryl-[protein] + ATP = O-phospho-L-seryl-[protein] + ADP + H(+)</text>
        <dbReference type="Rhea" id="RHEA:17989"/>
        <dbReference type="Rhea" id="RHEA-COMP:9863"/>
        <dbReference type="Rhea" id="RHEA-COMP:11604"/>
        <dbReference type="ChEBI" id="CHEBI:15378"/>
        <dbReference type="ChEBI" id="CHEBI:29999"/>
        <dbReference type="ChEBI" id="CHEBI:30616"/>
        <dbReference type="ChEBI" id="CHEBI:83421"/>
        <dbReference type="ChEBI" id="CHEBI:456216"/>
    </reaction>
</comment>
<keyword evidence="2" id="KW-0723">Serine/threonine-protein kinase</keyword>
<feature type="chain" id="PRO_5043528863" evidence="18">
    <location>
        <begin position="23"/>
        <end position="708"/>
    </location>
</feature>
<evidence type="ECO:0000256" key="1">
    <source>
        <dbReference type="ARBA" id="ARBA00004479"/>
    </source>
</evidence>
<dbReference type="PROSITE" id="PS50011">
    <property type="entry name" value="PROTEIN_KINASE_DOM"/>
    <property type="match status" value="1"/>
</dbReference>
<feature type="signal peptide" evidence="18">
    <location>
        <begin position="1"/>
        <end position="22"/>
    </location>
</feature>
<dbReference type="Gene3D" id="1.10.510.10">
    <property type="entry name" value="Transferase(Phosphotransferase) domain 1"/>
    <property type="match status" value="1"/>
</dbReference>
<dbReference type="InterPro" id="IPR017441">
    <property type="entry name" value="Protein_kinase_ATP_BS"/>
</dbReference>
<sequence>MGILERFWLVILIAAPLAAIVAQPAPIAKHGCPDRCGNVSIPYPFGTREGCYYNEDFLISCNDTFSPPLAFLYNSTINVINITLEAKVHIMKFIAHDCYDKFGNPINVSGRNSYTQLQLKFNSIYTISYTENQFVAVGCDTMADVTGVVQGNESYTAGCKTKCDSINYVTNDTCSGIGCCQISIAKGMSYINITVRSYESHKKVWTFNPCSYGFVVDQSQFDFSPKLLRELKNVSKLPMVLDWSIRDVKDTCGKTGKAKACQGNSSCFPVDNGYRCKCSKGFEGNPYLPSGCQDIDECSPPNRNPCKGGIGGLALFVVVGTWLFWGYNKWKLIKLKQKFFMQNGGLMLQQQLSNHEGSAETVKIFTAEELEKATNNFDDSGIIGQGGYGTVYKGTLRDGRIVAIKKSRVIDPSQNEQFINEVVVLSQINHRNVVKLLGCCLETEVPLLVYEFISNGTLHHHIHNKSKASSLTWEIRLRIATETAGVLSYLHSAASTPIIHRDIKSTNILLDDSYTAKVSDFGISRLVPRDQAGISTVVQGTIGYLDPEYLRSSQLTDKSDVYSFGVVLLELLTGEKVFSFDRTEEERNLSMYFLSAMKDNCLGKILDGCIVNEANIEQLNEVANLARRCLSVKGEERPTMKDVAMELEGLRRMTKHPLANDAWDAKEVDYSLGETSDKSGHDFDVSGSMNVISNTFPDQVGFAVHSGR</sequence>
<dbReference type="FunFam" id="3.30.200.20:FF:000043">
    <property type="entry name" value="Wall-associated receptor kinase 2"/>
    <property type="match status" value="1"/>
</dbReference>
<comment type="caution">
    <text evidence="16">Lacks conserved residue(s) required for the propagation of feature annotation.</text>
</comment>
<evidence type="ECO:0000313" key="22">
    <source>
        <dbReference type="Proteomes" id="UP001054252"/>
    </source>
</evidence>
<keyword evidence="10" id="KW-1133">Transmembrane helix</keyword>
<keyword evidence="16" id="KW-0245">EGF-like domain</keyword>
<keyword evidence="12" id="KW-1015">Disulfide bond</keyword>
<dbReference type="Gene3D" id="2.10.25.10">
    <property type="entry name" value="Laminin"/>
    <property type="match status" value="1"/>
</dbReference>
<dbReference type="PROSITE" id="PS00107">
    <property type="entry name" value="PROTEIN_KINASE_ATP"/>
    <property type="match status" value="1"/>
</dbReference>
<dbReference type="InterPro" id="IPR008271">
    <property type="entry name" value="Ser/Thr_kinase_AS"/>
</dbReference>
<keyword evidence="22" id="KW-1185">Reference proteome</keyword>
<comment type="caution">
    <text evidence="21">The sequence shown here is derived from an EMBL/GenBank/DDBJ whole genome shotgun (WGS) entry which is preliminary data.</text>
</comment>
<dbReference type="FunFam" id="1.10.510.10:FF:000084">
    <property type="entry name" value="Wall-associated receptor kinase 2"/>
    <property type="match status" value="1"/>
</dbReference>
<dbReference type="SMART" id="SM00220">
    <property type="entry name" value="S_TKc"/>
    <property type="match status" value="1"/>
</dbReference>
<evidence type="ECO:0000256" key="14">
    <source>
        <dbReference type="ARBA" id="ARBA00047558"/>
    </source>
</evidence>
<evidence type="ECO:0000256" key="15">
    <source>
        <dbReference type="ARBA" id="ARBA00047951"/>
    </source>
</evidence>
<organism evidence="21 22">
    <name type="scientific">Rubroshorea leprosula</name>
    <dbReference type="NCBI Taxonomy" id="152421"/>
    <lineage>
        <taxon>Eukaryota</taxon>
        <taxon>Viridiplantae</taxon>
        <taxon>Streptophyta</taxon>
        <taxon>Embryophyta</taxon>
        <taxon>Tracheophyta</taxon>
        <taxon>Spermatophyta</taxon>
        <taxon>Magnoliopsida</taxon>
        <taxon>eudicotyledons</taxon>
        <taxon>Gunneridae</taxon>
        <taxon>Pentapetalae</taxon>
        <taxon>rosids</taxon>
        <taxon>malvids</taxon>
        <taxon>Malvales</taxon>
        <taxon>Dipterocarpaceae</taxon>
        <taxon>Rubroshorea</taxon>
    </lineage>
</organism>
<evidence type="ECO:0000259" key="20">
    <source>
        <dbReference type="PROSITE" id="PS50026"/>
    </source>
</evidence>
<dbReference type="PROSITE" id="PS00108">
    <property type="entry name" value="PROTEIN_KINASE_ST"/>
    <property type="match status" value="1"/>
</dbReference>
<evidence type="ECO:0000256" key="12">
    <source>
        <dbReference type="ARBA" id="ARBA00023157"/>
    </source>
</evidence>
<name>A0AAV5IM13_9ROSI</name>
<keyword evidence="5" id="KW-0812">Transmembrane</keyword>
<evidence type="ECO:0000256" key="10">
    <source>
        <dbReference type="ARBA" id="ARBA00022989"/>
    </source>
</evidence>
<dbReference type="InterPro" id="IPR000742">
    <property type="entry name" value="EGF"/>
</dbReference>
<keyword evidence="13" id="KW-0325">Glycoprotein</keyword>
<dbReference type="GO" id="GO:0030247">
    <property type="term" value="F:polysaccharide binding"/>
    <property type="evidence" value="ECO:0007669"/>
    <property type="project" value="InterPro"/>
</dbReference>
<proteinExistence type="predicted"/>
<dbReference type="PANTHER" id="PTHR27005">
    <property type="entry name" value="WALL-ASSOCIATED RECEPTOR KINASE-LIKE 21"/>
    <property type="match status" value="1"/>
</dbReference>
<evidence type="ECO:0000256" key="2">
    <source>
        <dbReference type="ARBA" id="ARBA00022527"/>
    </source>
</evidence>
<keyword evidence="9 17" id="KW-0067">ATP-binding</keyword>
<dbReference type="PANTHER" id="PTHR27005:SF468">
    <property type="entry name" value="OS01G0310500 PROTEIN"/>
    <property type="match status" value="1"/>
</dbReference>
<evidence type="ECO:0000256" key="4">
    <source>
        <dbReference type="ARBA" id="ARBA00022679"/>
    </source>
</evidence>
<evidence type="ECO:0000313" key="21">
    <source>
        <dbReference type="EMBL" id="GKU98425.1"/>
    </source>
</evidence>
<dbReference type="EMBL" id="BPVZ01000012">
    <property type="protein sequence ID" value="GKU98425.1"/>
    <property type="molecule type" value="Genomic_DNA"/>
</dbReference>
<keyword evidence="7 17" id="KW-0547">Nucleotide-binding</keyword>
<dbReference type="GO" id="GO:0005886">
    <property type="term" value="C:plasma membrane"/>
    <property type="evidence" value="ECO:0007669"/>
    <property type="project" value="TreeGrafter"/>
</dbReference>
<keyword evidence="6 18" id="KW-0732">Signal</keyword>
<dbReference type="Pfam" id="PF13947">
    <property type="entry name" value="GUB_WAK_bind"/>
    <property type="match status" value="1"/>
</dbReference>
<evidence type="ECO:0000256" key="6">
    <source>
        <dbReference type="ARBA" id="ARBA00022729"/>
    </source>
</evidence>
<evidence type="ECO:0000256" key="16">
    <source>
        <dbReference type="PROSITE-ProRule" id="PRU00076"/>
    </source>
</evidence>
<dbReference type="PROSITE" id="PS50026">
    <property type="entry name" value="EGF_3"/>
    <property type="match status" value="1"/>
</dbReference>
<gene>
    <name evidence="21" type="ORF">SLEP1_g11435</name>
</gene>
<dbReference type="Proteomes" id="UP001054252">
    <property type="component" value="Unassembled WGS sequence"/>
</dbReference>
<dbReference type="InterPro" id="IPR011009">
    <property type="entry name" value="Kinase-like_dom_sf"/>
</dbReference>
<evidence type="ECO:0000256" key="8">
    <source>
        <dbReference type="ARBA" id="ARBA00022777"/>
    </source>
</evidence>
<comment type="catalytic activity">
    <reaction evidence="15">
        <text>L-threonyl-[protein] + ATP = O-phospho-L-threonyl-[protein] + ADP + H(+)</text>
        <dbReference type="Rhea" id="RHEA:46608"/>
        <dbReference type="Rhea" id="RHEA-COMP:11060"/>
        <dbReference type="Rhea" id="RHEA-COMP:11605"/>
        <dbReference type="ChEBI" id="CHEBI:15378"/>
        <dbReference type="ChEBI" id="CHEBI:30013"/>
        <dbReference type="ChEBI" id="CHEBI:30616"/>
        <dbReference type="ChEBI" id="CHEBI:61977"/>
        <dbReference type="ChEBI" id="CHEBI:456216"/>
    </reaction>
</comment>
<keyword evidence="8" id="KW-0418">Kinase</keyword>
<dbReference type="CDD" id="cd14066">
    <property type="entry name" value="STKc_IRAK"/>
    <property type="match status" value="1"/>
</dbReference>
<feature type="binding site" evidence="17">
    <location>
        <position position="406"/>
    </location>
    <ligand>
        <name>ATP</name>
        <dbReference type="ChEBI" id="CHEBI:30616"/>
    </ligand>
</feature>
<evidence type="ECO:0000259" key="19">
    <source>
        <dbReference type="PROSITE" id="PS50011"/>
    </source>
</evidence>
<evidence type="ECO:0000256" key="5">
    <source>
        <dbReference type="ARBA" id="ARBA00022692"/>
    </source>
</evidence>
<dbReference type="GO" id="GO:0007166">
    <property type="term" value="P:cell surface receptor signaling pathway"/>
    <property type="evidence" value="ECO:0007669"/>
    <property type="project" value="InterPro"/>
</dbReference>
<comment type="subcellular location">
    <subcellularLocation>
        <location evidence="1">Membrane</location>
        <topology evidence="1">Single-pass type I membrane protein</topology>
    </subcellularLocation>
</comment>